<reference evidence="2 3" key="1">
    <citation type="submission" date="2023-07" db="EMBL/GenBank/DDBJ databases">
        <title>Sorghum-associated microbial communities from plants grown in Nebraska, USA.</title>
        <authorList>
            <person name="Schachtman D."/>
        </authorList>
    </citation>
    <scope>NUCLEOTIDE SEQUENCE [LARGE SCALE GENOMIC DNA]</scope>
    <source>
        <strain evidence="2 3">DS2154</strain>
    </source>
</reference>
<accession>A0ABU1N1U7</accession>
<proteinExistence type="predicted"/>
<organism evidence="2 3">
    <name type="scientific">Caulobacter rhizosphaerae</name>
    <dbReference type="NCBI Taxonomy" id="2010972"/>
    <lineage>
        <taxon>Bacteria</taxon>
        <taxon>Pseudomonadati</taxon>
        <taxon>Pseudomonadota</taxon>
        <taxon>Alphaproteobacteria</taxon>
        <taxon>Caulobacterales</taxon>
        <taxon>Caulobacteraceae</taxon>
        <taxon>Caulobacter</taxon>
    </lineage>
</organism>
<gene>
    <name evidence="2" type="ORF">J2800_003178</name>
</gene>
<sequence length="317" mass="34919">MPKPLLRLALAAALLAPTLAASIPASAQTAPTLPPVVKPLPKPDADGQKPRAVVVYADYRYGDILWENDRTAHRIYGPALEAAEPPSTSGIDAWGKNVRWPFMDRQLRTGDQHSFHGEGLDFYDVNTFRGAGGLGVWQDNKLWTSRNWKSYQILKTGGDVAQFKVDYAPWPVDVDRKVWETRTFTLPLGTNFTRMVSTISSDKPGPLIVGIGISKRKPAHGGAGGVFTKDLGAGRVSYWEPTDPVKGTMAIALMVDPKALVEVRQDADNYLVLVKVEPGKPFVYYMGAAWDKGLDFHDRAGWEAYVRSEKADFDPAH</sequence>
<comment type="caution">
    <text evidence="2">The sequence shown here is derived from an EMBL/GenBank/DDBJ whole genome shotgun (WGS) entry which is preliminary data.</text>
</comment>
<keyword evidence="1" id="KW-0732">Signal</keyword>
<keyword evidence="3" id="KW-1185">Reference proteome</keyword>
<dbReference type="EMBL" id="JAVDRL010000009">
    <property type="protein sequence ID" value="MDR6532420.1"/>
    <property type="molecule type" value="Genomic_DNA"/>
</dbReference>
<evidence type="ECO:0000313" key="2">
    <source>
        <dbReference type="EMBL" id="MDR6532420.1"/>
    </source>
</evidence>
<dbReference type="RefSeq" id="WP_310032937.1">
    <property type="nucleotide sequence ID" value="NZ_JAVDRL010000009.1"/>
</dbReference>
<name>A0ABU1N1U7_9CAUL</name>
<dbReference type="Pfam" id="PF16153">
    <property type="entry name" value="DUF4861"/>
    <property type="match status" value="1"/>
</dbReference>
<evidence type="ECO:0000313" key="3">
    <source>
        <dbReference type="Proteomes" id="UP001262754"/>
    </source>
</evidence>
<evidence type="ECO:0008006" key="4">
    <source>
        <dbReference type="Google" id="ProtNLM"/>
    </source>
</evidence>
<dbReference type="InterPro" id="IPR032342">
    <property type="entry name" value="DUF4861"/>
</dbReference>
<feature type="chain" id="PRO_5046432066" description="Glycosyl hydrolase family 88" evidence="1">
    <location>
        <begin position="28"/>
        <end position="317"/>
    </location>
</feature>
<feature type="signal peptide" evidence="1">
    <location>
        <begin position="1"/>
        <end position="27"/>
    </location>
</feature>
<protein>
    <recommendedName>
        <fullName evidence="4">Glycosyl hydrolase family 88</fullName>
    </recommendedName>
</protein>
<dbReference type="Proteomes" id="UP001262754">
    <property type="component" value="Unassembled WGS sequence"/>
</dbReference>
<evidence type="ECO:0000256" key="1">
    <source>
        <dbReference type="SAM" id="SignalP"/>
    </source>
</evidence>